<keyword evidence="2" id="KW-1185">Reference proteome</keyword>
<dbReference type="AlphaFoldDB" id="A0A1Y6FIE2"/>
<proteinExistence type="predicted"/>
<organism evidence="1 2">
    <name type="scientific">Altererythrobacter xiamenensis</name>
    <dbReference type="NCBI Taxonomy" id="1316679"/>
    <lineage>
        <taxon>Bacteria</taxon>
        <taxon>Pseudomonadati</taxon>
        <taxon>Pseudomonadota</taxon>
        <taxon>Alphaproteobacteria</taxon>
        <taxon>Sphingomonadales</taxon>
        <taxon>Erythrobacteraceae</taxon>
        <taxon>Altererythrobacter</taxon>
    </lineage>
</organism>
<dbReference type="RefSeq" id="WP_086438534.1">
    <property type="nucleotide sequence ID" value="NZ_FXWG01000003.1"/>
</dbReference>
<gene>
    <name evidence="1" type="ORF">SAMN06297468_2685</name>
</gene>
<dbReference type="OrthoDB" id="190583at2"/>
<dbReference type="CDD" id="cd09627">
    <property type="entry name" value="DOMON_murB_like"/>
    <property type="match status" value="1"/>
</dbReference>
<protein>
    <recommendedName>
        <fullName evidence="3">DOMON-like domain-containing protein</fullName>
    </recommendedName>
</protein>
<sequence>MQTHQLIAHPSHPPLEVSGIEARLRSDDPNWLRIRWRIDGVGALILPKIGTKARADGLWQTTCFELFVRPQDGGAYSEWNLSPSRRWNAYDFDSYREGMRERDVAREPDGQLHAGSSFVLFDAAIPRGALPRLPADVAITAVLEEEGGIKSYWSIVHPEGKPDFHHTACFAATIPATDAP</sequence>
<reference evidence="2" key="1">
    <citation type="submission" date="2017-04" db="EMBL/GenBank/DDBJ databases">
        <authorList>
            <person name="Varghese N."/>
            <person name="Submissions S."/>
        </authorList>
    </citation>
    <scope>NUCLEOTIDE SEQUENCE [LARGE SCALE GENOMIC DNA]</scope>
</reference>
<dbReference type="Proteomes" id="UP000194420">
    <property type="component" value="Unassembled WGS sequence"/>
</dbReference>
<name>A0A1Y6FIE2_9SPHN</name>
<dbReference type="EMBL" id="FXWG01000003">
    <property type="protein sequence ID" value="SMQ74467.1"/>
    <property type="molecule type" value="Genomic_DNA"/>
</dbReference>
<evidence type="ECO:0000313" key="2">
    <source>
        <dbReference type="Proteomes" id="UP000194420"/>
    </source>
</evidence>
<evidence type="ECO:0008006" key="3">
    <source>
        <dbReference type="Google" id="ProtNLM"/>
    </source>
</evidence>
<accession>A0A1Y6FIE2</accession>
<evidence type="ECO:0000313" key="1">
    <source>
        <dbReference type="EMBL" id="SMQ74467.1"/>
    </source>
</evidence>